<comment type="similarity">
    <text evidence="2 6">Belongs to the UPF0677 family.</text>
</comment>
<evidence type="ECO:0000256" key="6">
    <source>
        <dbReference type="RuleBase" id="RU362030"/>
    </source>
</evidence>
<dbReference type="PANTHER" id="PTHR43619:SF2">
    <property type="entry name" value="S-ADENOSYL-L-METHIONINE-DEPENDENT METHYLTRANSFERASES SUPERFAMILY PROTEIN"/>
    <property type="match status" value="1"/>
</dbReference>
<dbReference type="EC" id="2.1.1.-" evidence="6"/>
<dbReference type="GO" id="GO:0032259">
    <property type="term" value="P:methylation"/>
    <property type="evidence" value="ECO:0007669"/>
    <property type="project" value="UniProtKB-KW"/>
</dbReference>
<dbReference type="AlphaFoldDB" id="A0A7I9V2D2"/>
<dbReference type="Pfam" id="PF04072">
    <property type="entry name" value="LCM"/>
    <property type="match status" value="1"/>
</dbReference>
<gene>
    <name evidence="7" type="ORF">nbrc107696_00250</name>
</gene>
<dbReference type="RefSeq" id="WP_161893558.1">
    <property type="nucleotide sequence ID" value="NZ_BJOV01000001.1"/>
</dbReference>
<dbReference type="EMBL" id="BJOV01000001">
    <property type="protein sequence ID" value="GED99578.1"/>
    <property type="molecule type" value="Genomic_DNA"/>
</dbReference>
<dbReference type="SUPFAM" id="SSF53335">
    <property type="entry name" value="S-adenosyl-L-methionine-dependent methyltransferases"/>
    <property type="match status" value="1"/>
</dbReference>
<accession>A0A7I9V2D2</accession>
<reference evidence="8" key="1">
    <citation type="submission" date="2019-06" db="EMBL/GenBank/DDBJ databases">
        <title>Gordonia isolated from sludge of a wastewater treatment plant.</title>
        <authorList>
            <person name="Tamura T."/>
            <person name="Aoyama K."/>
            <person name="Kang Y."/>
            <person name="Saito S."/>
            <person name="Akiyama N."/>
            <person name="Yazawa K."/>
            <person name="Gonoi T."/>
            <person name="Mikami Y."/>
        </authorList>
    </citation>
    <scope>NUCLEOTIDE SEQUENCE [LARGE SCALE GENOMIC DNA]</scope>
    <source>
        <strain evidence="8">NBRC 107696</strain>
    </source>
</reference>
<dbReference type="InterPro" id="IPR029063">
    <property type="entry name" value="SAM-dependent_MTases_sf"/>
</dbReference>
<dbReference type="InterPro" id="IPR007213">
    <property type="entry name" value="Ppm1/Ppm2/Tcmp"/>
</dbReference>
<evidence type="ECO:0000256" key="2">
    <source>
        <dbReference type="ARBA" id="ARBA00008138"/>
    </source>
</evidence>
<evidence type="ECO:0000256" key="1">
    <source>
        <dbReference type="ARBA" id="ARBA00003907"/>
    </source>
</evidence>
<comment type="function">
    <text evidence="1 6">Exhibits S-adenosyl-L-methionine-dependent methyltransferase activity.</text>
</comment>
<name>A0A7I9V2D2_9ACTN</name>
<organism evidence="7 8">
    <name type="scientific">Gordonia spumicola</name>
    <dbReference type="NCBI Taxonomy" id="589161"/>
    <lineage>
        <taxon>Bacteria</taxon>
        <taxon>Bacillati</taxon>
        <taxon>Actinomycetota</taxon>
        <taxon>Actinomycetes</taxon>
        <taxon>Mycobacteriales</taxon>
        <taxon>Gordoniaceae</taxon>
        <taxon>Gordonia</taxon>
    </lineage>
</organism>
<dbReference type="OrthoDB" id="9806164at2"/>
<evidence type="ECO:0000256" key="4">
    <source>
        <dbReference type="ARBA" id="ARBA00022679"/>
    </source>
</evidence>
<dbReference type="GO" id="GO:0008168">
    <property type="term" value="F:methyltransferase activity"/>
    <property type="evidence" value="ECO:0007669"/>
    <property type="project" value="UniProtKB-UniRule"/>
</dbReference>
<keyword evidence="8" id="KW-1185">Reference proteome</keyword>
<dbReference type="NCBIfam" id="TIGR00027">
    <property type="entry name" value="mthyl_TIGR00027"/>
    <property type="match status" value="1"/>
</dbReference>
<dbReference type="PANTHER" id="PTHR43619">
    <property type="entry name" value="S-ADENOSYL-L-METHIONINE-DEPENDENT METHYLTRANSFERASE YKTD-RELATED"/>
    <property type="match status" value="1"/>
</dbReference>
<protein>
    <recommendedName>
        <fullName evidence="6">S-adenosyl-L-methionine-dependent methyltransferase</fullName>
        <ecNumber evidence="6">2.1.1.-</ecNumber>
    </recommendedName>
</protein>
<keyword evidence="5 6" id="KW-0949">S-adenosyl-L-methionine</keyword>
<keyword evidence="4" id="KW-0808">Transferase</keyword>
<proteinExistence type="inferred from homology"/>
<keyword evidence="3 6" id="KW-0489">Methyltransferase</keyword>
<comment type="caution">
    <text evidence="7">The sequence shown here is derived from an EMBL/GenBank/DDBJ whole genome shotgun (WGS) entry which is preliminary data.</text>
</comment>
<evidence type="ECO:0000313" key="7">
    <source>
        <dbReference type="EMBL" id="GED99578.1"/>
    </source>
</evidence>
<sequence>MTRASRTAVLVCQARAVADGRLAVGRFADPVAVRLLDENERRPVESARGGRIDDWRDRIVNEFLLSTVDVLVSRTVTIDDAVRVAGHSQVVVLGAGLDARAWRMAELSNATVFEVDQPASQAEKRRRTADVEPVASRVAFVPVEFGVDDLCAALTAADHDPNRPTTWIWEGVLPYLTDTQVGATLRDIAVASCPGSTLIATYPTRHRVGGLLNLGLKLIFAIANRPNPMASERHVSAWTPDRMRDILADHGFSVTSDVGQADAASDLDYVPHRPDTMARGRIVVAVR</sequence>
<dbReference type="InterPro" id="IPR011610">
    <property type="entry name" value="SAM_mthyl_Trfase_ML2640-like"/>
</dbReference>
<evidence type="ECO:0000256" key="3">
    <source>
        <dbReference type="ARBA" id="ARBA00022603"/>
    </source>
</evidence>
<dbReference type="Gene3D" id="3.40.50.150">
    <property type="entry name" value="Vaccinia Virus protein VP39"/>
    <property type="match status" value="1"/>
</dbReference>
<evidence type="ECO:0000256" key="5">
    <source>
        <dbReference type="ARBA" id="ARBA00022691"/>
    </source>
</evidence>
<evidence type="ECO:0000313" key="8">
    <source>
        <dbReference type="Proteomes" id="UP000444960"/>
    </source>
</evidence>
<dbReference type="Proteomes" id="UP000444960">
    <property type="component" value="Unassembled WGS sequence"/>
</dbReference>